<keyword evidence="5" id="KW-1185">Reference proteome</keyword>
<dbReference type="EMBL" id="WFLN01000006">
    <property type="protein sequence ID" value="KAB8030740.1"/>
    <property type="molecule type" value="Genomic_DNA"/>
</dbReference>
<organism evidence="3 5">
    <name type="scientific">Fluviispira multicolorata</name>
    <dbReference type="NCBI Taxonomy" id="2654512"/>
    <lineage>
        <taxon>Bacteria</taxon>
        <taxon>Pseudomonadati</taxon>
        <taxon>Bdellovibrionota</taxon>
        <taxon>Oligoflexia</taxon>
        <taxon>Silvanigrellales</taxon>
        <taxon>Silvanigrellaceae</taxon>
        <taxon>Fluviispira</taxon>
    </lineage>
</organism>
<evidence type="ECO:0000313" key="5">
    <source>
        <dbReference type="Proteomes" id="UP000442694"/>
    </source>
</evidence>
<proteinExistence type="predicted"/>
<feature type="region of interest" description="Disordered" evidence="1">
    <location>
        <begin position="7"/>
        <end position="38"/>
    </location>
</feature>
<evidence type="ECO:0000313" key="4">
    <source>
        <dbReference type="EMBL" id="KAB8030742.1"/>
    </source>
</evidence>
<protein>
    <recommendedName>
        <fullName evidence="2">HNH/Endo VII superfamily nuclease toxins domain-containing protein</fullName>
    </recommendedName>
</protein>
<sequence>MIIKVIQHHSQGHFFGENDSQNRGSHYNGPKENSHYDY</sequence>
<reference evidence="3 5" key="1">
    <citation type="submission" date="2019-10" db="EMBL/GenBank/DDBJ databases">
        <title>New genus of Silvanigrellaceae.</title>
        <authorList>
            <person name="Pitt A."/>
            <person name="Hahn M.W."/>
        </authorList>
    </citation>
    <scope>NUCLEOTIDE SEQUENCE [LARGE SCALE GENOMIC DNA]</scope>
    <source>
        <strain evidence="3 5">33A1-SZDP</strain>
    </source>
</reference>
<dbReference type="RefSeq" id="WP_152212668.1">
    <property type="nucleotide sequence ID" value="NZ_WFLN01000006.1"/>
</dbReference>
<dbReference type="EMBL" id="WFLN01000006">
    <property type="protein sequence ID" value="KAB8030742.1"/>
    <property type="molecule type" value="Genomic_DNA"/>
</dbReference>
<dbReference type="AlphaFoldDB" id="A0A833N1D7"/>
<dbReference type="InterPro" id="IPR028048">
    <property type="entry name" value="Tox-HNH-EHHH"/>
</dbReference>
<name>A0A833N1D7_9BACT</name>
<dbReference type="Proteomes" id="UP000442694">
    <property type="component" value="Unassembled WGS sequence"/>
</dbReference>
<evidence type="ECO:0000259" key="2">
    <source>
        <dbReference type="Pfam" id="PF15657"/>
    </source>
</evidence>
<evidence type="ECO:0000313" key="3">
    <source>
        <dbReference type="EMBL" id="KAB8030740.1"/>
    </source>
</evidence>
<accession>A0A833N1D7</accession>
<feature type="domain" description="HNH/Endo VII superfamily nuclease toxins" evidence="2">
    <location>
        <begin position="4"/>
        <end position="37"/>
    </location>
</feature>
<comment type="caution">
    <text evidence="3">The sequence shown here is derived from an EMBL/GenBank/DDBJ whole genome shotgun (WGS) entry which is preliminary data.</text>
</comment>
<dbReference type="Pfam" id="PF15657">
    <property type="entry name" value="Tox-HNH-EHHH"/>
    <property type="match status" value="1"/>
</dbReference>
<evidence type="ECO:0000256" key="1">
    <source>
        <dbReference type="SAM" id="MobiDB-lite"/>
    </source>
</evidence>
<gene>
    <name evidence="3" type="ORF">GCL57_07140</name>
    <name evidence="4" type="ORF">GCL57_07150</name>
</gene>